<accession>A0ABU8MI32</accession>
<organism evidence="2 3">
    <name type="scientific">Actinomycetospora aurantiaca</name>
    <dbReference type="NCBI Taxonomy" id="3129233"/>
    <lineage>
        <taxon>Bacteria</taxon>
        <taxon>Bacillati</taxon>
        <taxon>Actinomycetota</taxon>
        <taxon>Actinomycetes</taxon>
        <taxon>Pseudonocardiales</taxon>
        <taxon>Pseudonocardiaceae</taxon>
        <taxon>Actinomycetospora</taxon>
    </lineage>
</organism>
<feature type="transmembrane region" description="Helical" evidence="1">
    <location>
        <begin position="206"/>
        <end position="224"/>
    </location>
</feature>
<feature type="transmembrane region" description="Helical" evidence="1">
    <location>
        <begin position="135"/>
        <end position="154"/>
    </location>
</feature>
<feature type="transmembrane region" description="Helical" evidence="1">
    <location>
        <begin position="28"/>
        <end position="52"/>
    </location>
</feature>
<keyword evidence="1" id="KW-0472">Membrane</keyword>
<proteinExistence type="predicted"/>
<evidence type="ECO:0000313" key="3">
    <source>
        <dbReference type="Proteomes" id="UP001385809"/>
    </source>
</evidence>
<name>A0ABU8MI32_9PSEU</name>
<evidence type="ECO:0000256" key="1">
    <source>
        <dbReference type="SAM" id="Phobius"/>
    </source>
</evidence>
<comment type="caution">
    <text evidence="2">The sequence shown here is derived from an EMBL/GenBank/DDBJ whole genome shotgun (WGS) entry which is preliminary data.</text>
</comment>
<feature type="transmembrane region" description="Helical" evidence="1">
    <location>
        <begin position="105"/>
        <end position="123"/>
    </location>
</feature>
<feature type="transmembrane region" description="Helical" evidence="1">
    <location>
        <begin position="174"/>
        <end position="194"/>
    </location>
</feature>
<protein>
    <submittedName>
        <fullName evidence="2">DUF998 domain-containing protein</fullName>
    </submittedName>
</protein>
<dbReference type="Proteomes" id="UP001385809">
    <property type="component" value="Unassembled WGS sequence"/>
</dbReference>
<reference evidence="2 3" key="1">
    <citation type="submission" date="2024-03" db="EMBL/GenBank/DDBJ databases">
        <title>Actinomycetospora sp. OC33-EN08, a novel actinomycete isolated from wild orchid (Aerides multiflora).</title>
        <authorList>
            <person name="Suriyachadkun C."/>
        </authorList>
    </citation>
    <scope>NUCLEOTIDE SEQUENCE [LARGE SCALE GENOMIC DNA]</scope>
    <source>
        <strain evidence="2 3">OC33-EN08</strain>
    </source>
</reference>
<keyword evidence="1" id="KW-0812">Transmembrane</keyword>
<keyword evidence="3" id="KW-1185">Reference proteome</keyword>
<feature type="transmembrane region" description="Helical" evidence="1">
    <location>
        <begin position="72"/>
        <end position="93"/>
    </location>
</feature>
<keyword evidence="1" id="KW-1133">Transmembrane helix</keyword>
<sequence length="233" mass="24850">MARPAAFSVTDWLEDRWFVRSHLLLRRLVGAVGLALPVLVVAFHWVWSLVVAGTGGPPAPGFWASVQSSISGYYYTYSGNLFVGAQIAFAVFLVTYRYGEWERRVGTVAGIASAVVGLCPTTPADPTTLQRIVGGVHLTAAAVFFAGMAVFCLVLFPRDPAVATNTVPPGRRRLFLACGVVIVVALLAAVVGGLVLDEATRDAIRLLLWLESVAVFAFATAWLVKGQDLDSAA</sequence>
<gene>
    <name evidence="2" type="ORF">WCD74_02525</name>
</gene>
<evidence type="ECO:0000313" key="2">
    <source>
        <dbReference type="EMBL" id="MEJ2866623.1"/>
    </source>
</evidence>
<dbReference type="RefSeq" id="WP_337693241.1">
    <property type="nucleotide sequence ID" value="NZ_JBBEGN010000001.1"/>
</dbReference>
<dbReference type="EMBL" id="JBBEGN010000001">
    <property type="protein sequence ID" value="MEJ2866623.1"/>
    <property type="molecule type" value="Genomic_DNA"/>
</dbReference>